<evidence type="ECO:0000313" key="6">
    <source>
        <dbReference type="Proteomes" id="UP000002029"/>
    </source>
</evidence>
<dbReference type="Pfam" id="PF01638">
    <property type="entry name" value="HxlR"/>
    <property type="match status" value="1"/>
</dbReference>
<evidence type="ECO:0000313" key="5">
    <source>
        <dbReference type="EMBL" id="ACZ86617.1"/>
    </source>
</evidence>
<protein>
    <submittedName>
        <fullName evidence="5">Transcriptional regulator protein-like protein</fullName>
    </submittedName>
</protein>
<dbReference type="InterPro" id="IPR036390">
    <property type="entry name" value="WH_DNA-bd_sf"/>
</dbReference>
<reference evidence="5 6" key="1">
    <citation type="journal article" date="2010" name="Stand. Genomic Sci.">
        <title>Complete genome sequence of Streptosporangium roseum type strain (NI 9100).</title>
        <authorList>
            <person name="Nolan M."/>
            <person name="Sikorski J."/>
            <person name="Jando M."/>
            <person name="Lucas S."/>
            <person name="Lapidus A."/>
            <person name="Glavina Del Rio T."/>
            <person name="Chen F."/>
            <person name="Tice H."/>
            <person name="Pitluck S."/>
            <person name="Cheng J.F."/>
            <person name="Chertkov O."/>
            <person name="Sims D."/>
            <person name="Meincke L."/>
            <person name="Brettin T."/>
            <person name="Han C."/>
            <person name="Detter J.C."/>
            <person name="Bruce D."/>
            <person name="Goodwin L."/>
            <person name="Land M."/>
            <person name="Hauser L."/>
            <person name="Chang Y.J."/>
            <person name="Jeffries C.D."/>
            <person name="Ivanova N."/>
            <person name="Mavromatis K."/>
            <person name="Mikhailova N."/>
            <person name="Chen A."/>
            <person name="Palaniappan K."/>
            <person name="Chain P."/>
            <person name="Rohde M."/>
            <person name="Goker M."/>
            <person name="Bristow J."/>
            <person name="Eisen J.A."/>
            <person name="Markowitz V."/>
            <person name="Hugenholtz P."/>
            <person name="Kyrpides N.C."/>
            <person name="Klenk H.P."/>
        </authorList>
    </citation>
    <scope>NUCLEOTIDE SEQUENCE [LARGE SCALE GENOMIC DNA]</scope>
    <source>
        <strain evidence="6">ATCC 12428 / DSM 43021 / JCM 3005 / NI 9100</strain>
    </source>
</reference>
<evidence type="ECO:0000256" key="2">
    <source>
        <dbReference type="ARBA" id="ARBA00023125"/>
    </source>
</evidence>
<evidence type="ECO:0000256" key="3">
    <source>
        <dbReference type="ARBA" id="ARBA00023163"/>
    </source>
</evidence>
<dbReference type="RefSeq" id="WP_012890360.1">
    <property type="nucleotide sequence ID" value="NC_013595.1"/>
</dbReference>
<dbReference type="Gene3D" id="1.10.10.10">
    <property type="entry name" value="Winged helix-like DNA-binding domain superfamily/Winged helix DNA-binding domain"/>
    <property type="match status" value="1"/>
</dbReference>
<dbReference type="HOGENOM" id="CLU_111585_0_1_11"/>
<keyword evidence="2" id="KW-0238">DNA-binding</keyword>
<dbReference type="PANTHER" id="PTHR33204:SF18">
    <property type="entry name" value="TRANSCRIPTIONAL REGULATORY PROTEIN"/>
    <property type="match status" value="1"/>
</dbReference>
<gene>
    <name evidence="5" type="ordered locus">Sros_3692</name>
</gene>
<dbReference type="InterPro" id="IPR036388">
    <property type="entry name" value="WH-like_DNA-bd_sf"/>
</dbReference>
<sequence>MPFSLGSNDVPAPGPGCPIDCAMEILGSRATMLILRQAFYGDRRYEAFVQHSGASEATVAKRLAELVAVGVLRKVPYQDPGSRLRHEYELTEAGEELLPVVLGLFSWGSKHLDATQQDIEAVGPDGEPVRVVVRSGENDELTAAQIRLLPRLT</sequence>
<dbReference type="eggNOG" id="COG1733">
    <property type="taxonomic scope" value="Bacteria"/>
</dbReference>
<accession>D2AS90</accession>
<keyword evidence="6" id="KW-1185">Reference proteome</keyword>
<dbReference type="PROSITE" id="PS51118">
    <property type="entry name" value="HTH_HXLR"/>
    <property type="match status" value="1"/>
</dbReference>
<evidence type="ECO:0000256" key="1">
    <source>
        <dbReference type="ARBA" id="ARBA00023015"/>
    </source>
</evidence>
<dbReference type="KEGG" id="sro:Sros_3692"/>
<dbReference type="PANTHER" id="PTHR33204">
    <property type="entry name" value="TRANSCRIPTIONAL REGULATOR, MARR FAMILY"/>
    <property type="match status" value="1"/>
</dbReference>
<evidence type="ECO:0000259" key="4">
    <source>
        <dbReference type="PROSITE" id="PS51118"/>
    </source>
</evidence>
<dbReference type="AlphaFoldDB" id="D2AS90"/>
<dbReference type="InterPro" id="IPR002577">
    <property type="entry name" value="HTH_HxlR"/>
</dbReference>
<name>D2AS90_STRRD</name>
<dbReference type="SUPFAM" id="SSF46785">
    <property type="entry name" value="Winged helix' DNA-binding domain"/>
    <property type="match status" value="1"/>
</dbReference>
<dbReference type="OrthoDB" id="9792527at2"/>
<feature type="domain" description="HTH hxlR-type" evidence="4">
    <location>
        <begin position="17"/>
        <end position="116"/>
    </location>
</feature>
<organism evidence="5 6">
    <name type="scientific">Streptosporangium roseum (strain ATCC 12428 / DSM 43021 / JCM 3005 / KCTC 9067 / NCIMB 10171 / NRRL 2505 / NI 9100)</name>
    <dbReference type="NCBI Taxonomy" id="479432"/>
    <lineage>
        <taxon>Bacteria</taxon>
        <taxon>Bacillati</taxon>
        <taxon>Actinomycetota</taxon>
        <taxon>Actinomycetes</taxon>
        <taxon>Streptosporangiales</taxon>
        <taxon>Streptosporangiaceae</taxon>
        <taxon>Streptosporangium</taxon>
    </lineage>
</organism>
<dbReference type="GO" id="GO:0003677">
    <property type="term" value="F:DNA binding"/>
    <property type="evidence" value="ECO:0007669"/>
    <property type="project" value="UniProtKB-KW"/>
</dbReference>
<keyword evidence="3" id="KW-0804">Transcription</keyword>
<dbReference type="EMBL" id="CP001814">
    <property type="protein sequence ID" value="ACZ86617.1"/>
    <property type="molecule type" value="Genomic_DNA"/>
</dbReference>
<dbReference type="Proteomes" id="UP000002029">
    <property type="component" value="Chromosome"/>
</dbReference>
<keyword evidence="1" id="KW-0805">Transcription regulation</keyword>
<proteinExistence type="predicted"/>